<evidence type="ECO:0000256" key="2">
    <source>
        <dbReference type="ARBA" id="ARBA00022737"/>
    </source>
</evidence>
<dbReference type="Pfam" id="PF00076">
    <property type="entry name" value="RRM_1"/>
    <property type="match status" value="2"/>
</dbReference>
<reference evidence="8" key="1">
    <citation type="submission" date="2021-02" db="EMBL/GenBank/DDBJ databases">
        <authorList>
            <person name="Nowell W R."/>
        </authorList>
    </citation>
    <scope>NUCLEOTIDE SEQUENCE</scope>
</reference>
<proteinExistence type="predicted"/>
<feature type="region of interest" description="Disordered" evidence="6">
    <location>
        <begin position="127"/>
        <end position="208"/>
    </location>
</feature>
<dbReference type="GO" id="GO:0003729">
    <property type="term" value="F:mRNA binding"/>
    <property type="evidence" value="ECO:0007669"/>
    <property type="project" value="TreeGrafter"/>
</dbReference>
<dbReference type="InterPro" id="IPR035979">
    <property type="entry name" value="RBD_domain_sf"/>
</dbReference>
<feature type="domain" description="RRM" evidence="7">
    <location>
        <begin position="212"/>
        <end position="302"/>
    </location>
</feature>
<evidence type="ECO:0000313" key="8">
    <source>
        <dbReference type="EMBL" id="CAF0921947.1"/>
    </source>
</evidence>
<evidence type="ECO:0000256" key="6">
    <source>
        <dbReference type="SAM" id="MobiDB-lite"/>
    </source>
</evidence>
<keyword evidence="2" id="KW-0677">Repeat</keyword>
<comment type="caution">
    <text evidence="8">The sequence shown here is derived from an EMBL/GenBank/DDBJ whole genome shotgun (WGS) entry which is preliminary data.</text>
</comment>
<dbReference type="SUPFAM" id="SSF54928">
    <property type="entry name" value="RNA-binding domain, RBD"/>
    <property type="match status" value="2"/>
</dbReference>
<keyword evidence="4" id="KW-0539">Nucleus</keyword>
<organism evidence="8 9">
    <name type="scientific">Adineta ricciae</name>
    <name type="common">Rotifer</name>
    <dbReference type="NCBI Taxonomy" id="249248"/>
    <lineage>
        <taxon>Eukaryota</taxon>
        <taxon>Metazoa</taxon>
        <taxon>Spiralia</taxon>
        <taxon>Gnathifera</taxon>
        <taxon>Rotifera</taxon>
        <taxon>Eurotatoria</taxon>
        <taxon>Bdelloidea</taxon>
        <taxon>Adinetida</taxon>
        <taxon>Adinetidae</taxon>
        <taxon>Adineta</taxon>
    </lineage>
</organism>
<keyword evidence="9" id="KW-1185">Reference proteome</keyword>
<feature type="compositionally biased region" description="Basic and acidic residues" evidence="6">
    <location>
        <begin position="196"/>
        <end position="208"/>
    </location>
</feature>
<dbReference type="SMART" id="SM00360">
    <property type="entry name" value="RRM"/>
    <property type="match status" value="2"/>
</dbReference>
<evidence type="ECO:0000259" key="7">
    <source>
        <dbReference type="PROSITE" id="PS50102"/>
    </source>
</evidence>
<evidence type="ECO:0000256" key="5">
    <source>
        <dbReference type="PROSITE-ProRule" id="PRU00176"/>
    </source>
</evidence>
<feature type="compositionally biased region" description="Acidic residues" evidence="6">
    <location>
        <begin position="162"/>
        <end position="195"/>
    </location>
</feature>
<dbReference type="Proteomes" id="UP000663828">
    <property type="component" value="Unassembled WGS sequence"/>
</dbReference>
<comment type="subcellular location">
    <subcellularLocation>
        <location evidence="1">Nucleus</location>
    </subcellularLocation>
</comment>
<evidence type="ECO:0000313" key="9">
    <source>
        <dbReference type="Proteomes" id="UP000663828"/>
    </source>
</evidence>
<name>A0A814B4M4_ADIRI</name>
<evidence type="ECO:0000256" key="1">
    <source>
        <dbReference type="ARBA" id="ARBA00004123"/>
    </source>
</evidence>
<feature type="compositionally biased region" description="Polar residues" evidence="6">
    <location>
        <begin position="141"/>
        <end position="150"/>
    </location>
</feature>
<evidence type="ECO:0000256" key="4">
    <source>
        <dbReference type="ARBA" id="ARBA00023242"/>
    </source>
</evidence>
<dbReference type="PANTHER" id="PTHR48039">
    <property type="entry name" value="RNA-BINDING MOTIF PROTEIN 14B"/>
    <property type="match status" value="1"/>
</dbReference>
<dbReference type="EMBL" id="CAJNOR010000463">
    <property type="protein sequence ID" value="CAF0921947.1"/>
    <property type="molecule type" value="Genomic_DNA"/>
</dbReference>
<dbReference type="PROSITE" id="PS50102">
    <property type="entry name" value="RRM"/>
    <property type="match status" value="2"/>
</dbReference>
<dbReference type="Gene3D" id="3.30.70.330">
    <property type="match status" value="2"/>
</dbReference>
<protein>
    <recommendedName>
        <fullName evidence="7">RRM domain-containing protein</fullName>
    </recommendedName>
</protein>
<dbReference type="InterPro" id="IPR012677">
    <property type="entry name" value="Nucleotide-bd_a/b_plait_sf"/>
</dbReference>
<keyword evidence="3 5" id="KW-0694">RNA-binding</keyword>
<sequence>MKVKEKRSNSIDQSSDLIKTDGAIQKNQAKKKKNKKNFEVHVPRIIVRNLNFKVKEEQLKKAFEKCGSAINNISVVSRNGISKGFGFVTFDKLEDAQKAIQTMNGQKLLGRPMAVDWSLPKNVYEKMQTKESSPPVRNDSYGIQSKSTSSKAKEEQELPPPSEEDLEEEDEGEEEDDDDDDEDDGDDDDELDEEESSKTRTTESSRDVREHRTLFIRNVPFDATEEELSNLLSSNGQHPIRSCRLVIDPISKHPRGSAFVQYAATADAEACLKSSFTLRGQELQTDMALGRGELVKAKELRDQ</sequence>
<dbReference type="PANTHER" id="PTHR48039:SF5">
    <property type="entry name" value="RNA-BINDING PROTEIN 28"/>
    <property type="match status" value="1"/>
</dbReference>
<dbReference type="AlphaFoldDB" id="A0A814B4M4"/>
<evidence type="ECO:0000256" key="3">
    <source>
        <dbReference type="ARBA" id="ARBA00022884"/>
    </source>
</evidence>
<dbReference type="GO" id="GO:0005730">
    <property type="term" value="C:nucleolus"/>
    <property type="evidence" value="ECO:0007669"/>
    <property type="project" value="TreeGrafter"/>
</dbReference>
<feature type="domain" description="RRM" evidence="7">
    <location>
        <begin position="43"/>
        <end position="120"/>
    </location>
</feature>
<gene>
    <name evidence="8" type="ORF">XAT740_LOCUS9086</name>
</gene>
<feature type="non-terminal residue" evidence="8">
    <location>
        <position position="1"/>
    </location>
</feature>
<accession>A0A814B4M4</accession>
<dbReference type="InterPro" id="IPR000504">
    <property type="entry name" value="RRM_dom"/>
</dbReference>
<dbReference type="InterPro" id="IPR051945">
    <property type="entry name" value="RRM_MRD1_RNA_proc_ribogen"/>
</dbReference>
<feature type="region of interest" description="Disordered" evidence="6">
    <location>
        <begin position="1"/>
        <end position="35"/>
    </location>
</feature>